<evidence type="ECO:0008006" key="3">
    <source>
        <dbReference type="Google" id="ProtNLM"/>
    </source>
</evidence>
<evidence type="ECO:0000313" key="2">
    <source>
        <dbReference type="Proteomes" id="UP001280121"/>
    </source>
</evidence>
<comment type="caution">
    <text evidence="1">The sequence shown here is derived from an EMBL/GenBank/DDBJ whole genome shotgun (WGS) entry which is preliminary data.</text>
</comment>
<reference evidence="1" key="1">
    <citation type="journal article" date="2023" name="Plant J.">
        <title>Genome sequences and population genomics provide insights into the demographic history, inbreeding, and mutation load of two 'living fossil' tree species of Dipteronia.</title>
        <authorList>
            <person name="Feng Y."/>
            <person name="Comes H.P."/>
            <person name="Chen J."/>
            <person name="Zhu S."/>
            <person name="Lu R."/>
            <person name="Zhang X."/>
            <person name="Li P."/>
            <person name="Qiu J."/>
            <person name="Olsen K.M."/>
            <person name="Qiu Y."/>
        </authorList>
    </citation>
    <scope>NUCLEOTIDE SEQUENCE</scope>
    <source>
        <strain evidence="1">KIB01</strain>
    </source>
</reference>
<evidence type="ECO:0000313" key="1">
    <source>
        <dbReference type="EMBL" id="KAK2651755.1"/>
    </source>
</evidence>
<keyword evidence="2" id="KW-1185">Reference proteome</keyword>
<accession>A0AAD9X2Y5</accession>
<protein>
    <recommendedName>
        <fullName evidence="3">Zinc knuckle CX2CX4HX4C domain-containing protein</fullName>
    </recommendedName>
</protein>
<dbReference type="Proteomes" id="UP001280121">
    <property type="component" value="Unassembled WGS sequence"/>
</dbReference>
<dbReference type="AlphaFoldDB" id="A0AAD9X2Y5"/>
<proteinExistence type="predicted"/>
<gene>
    <name evidence="1" type="ORF">Ddye_011611</name>
</gene>
<sequence>MRRQKKRVKKTDRGCRGVPETERGQTLIDVVVDGGGPVALRKPGGEVIARLIKQTNIDDGVVVVLVSASPCSGFFLCIEVDISNREAKAVDGNESFGVEVADAKECRGRFLRVKVQIEIDKPLKRFIKPGVDESERIVVLPLIYELLPNFCYAYGRINHVLRECPNGEARIDAFEGGGKSISMFERSTKGVGVQAQSHEKVDSEDSVGKILARTEEATQSTEKQSCLANFDSIGLVGLIPKNEIALVIEISG</sequence>
<organism evidence="1 2">
    <name type="scientific">Dipteronia dyeriana</name>
    <dbReference type="NCBI Taxonomy" id="168575"/>
    <lineage>
        <taxon>Eukaryota</taxon>
        <taxon>Viridiplantae</taxon>
        <taxon>Streptophyta</taxon>
        <taxon>Embryophyta</taxon>
        <taxon>Tracheophyta</taxon>
        <taxon>Spermatophyta</taxon>
        <taxon>Magnoliopsida</taxon>
        <taxon>eudicotyledons</taxon>
        <taxon>Gunneridae</taxon>
        <taxon>Pentapetalae</taxon>
        <taxon>rosids</taxon>
        <taxon>malvids</taxon>
        <taxon>Sapindales</taxon>
        <taxon>Sapindaceae</taxon>
        <taxon>Hippocastanoideae</taxon>
        <taxon>Acereae</taxon>
        <taxon>Dipteronia</taxon>
    </lineage>
</organism>
<dbReference type="EMBL" id="JANJYI010000004">
    <property type="protein sequence ID" value="KAK2651755.1"/>
    <property type="molecule type" value="Genomic_DNA"/>
</dbReference>
<name>A0AAD9X2Y5_9ROSI</name>